<name>A0A8J7TH97_ATRSP</name>
<dbReference type="PANTHER" id="PTHR23336:SF22">
    <property type="entry name" value="MORC FAMILY CW-TYPE ZINC FINGER PROTEIN 4"/>
    <property type="match status" value="1"/>
</dbReference>
<evidence type="ECO:0000256" key="4">
    <source>
        <dbReference type="ARBA" id="ARBA00022723"/>
    </source>
</evidence>
<feature type="region of interest" description="Disordered" evidence="10">
    <location>
        <begin position="581"/>
        <end position="756"/>
    </location>
</feature>
<keyword evidence="6" id="KW-0862">Zinc</keyword>
<dbReference type="SUPFAM" id="SSF55874">
    <property type="entry name" value="ATPase domain of HSP90 chaperone/DNA topoisomerase II/histidine kinase"/>
    <property type="match status" value="1"/>
</dbReference>
<dbReference type="Proteomes" id="UP000736164">
    <property type="component" value="Unassembled WGS sequence"/>
</dbReference>
<dbReference type="InterPro" id="IPR011124">
    <property type="entry name" value="Znf_CW"/>
</dbReference>
<dbReference type="PROSITE" id="PS51050">
    <property type="entry name" value="ZF_CW"/>
    <property type="match status" value="1"/>
</dbReference>
<feature type="non-terminal residue" evidence="12">
    <location>
        <position position="1072"/>
    </location>
</feature>
<dbReference type="GO" id="GO:0016887">
    <property type="term" value="F:ATP hydrolysis activity"/>
    <property type="evidence" value="ECO:0007669"/>
    <property type="project" value="InterPro"/>
</dbReference>
<evidence type="ECO:0000256" key="7">
    <source>
        <dbReference type="ARBA" id="ARBA00023054"/>
    </source>
</evidence>
<dbReference type="Pfam" id="PF17942">
    <property type="entry name" value="Morc6_S5"/>
    <property type="match status" value="2"/>
</dbReference>
<comment type="caution">
    <text evidence="12">The sequence shown here is derived from an EMBL/GenBank/DDBJ whole genome shotgun (WGS) entry which is preliminary data.</text>
</comment>
<keyword evidence="5" id="KW-0863">Zinc-finger</keyword>
<dbReference type="InterPro" id="IPR036890">
    <property type="entry name" value="HATPase_C_sf"/>
</dbReference>
<dbReference type="AlphaFoldDB" id="A0A8J7TH97"/>
<reference evidence="12" key="1">
    <citation type="journal article" date="2021" name="Cell">
        <title>Tracing the genetic footprints of vertebrate landing in non-teleost ray-finned fishes.</title>
        <authorList>
            <person name="Bi X."/>
            <person name="Wang K."/>
            <person name="Yang L."/>
            <person name="Pan H."/>
            <person name="Jiang H."/>
            <person name="Wei Q."/>
            <person name="Fang M."/>
            <person name="Yu H."/>
            <person name="Zhu C."/>
            <person name="Cai Y."/>
            <person name="He Y."/>
            <person name="Gan X."/>
            <person name="Zeng H."/>
            <person name="Yu D."/>
            <person name="Zhu Y."/>
            <person name="Jiang H."/>
            <person name="Qiu Q."/>
            <person name="Yang H."/>
            <person name="Zhang Y.E."/>
            <person name="Wang W."/>
            <person name="Zhu M."/>
            <person name="He S."/>
            <person name="Zhang G."/>
        </authorList>
    </citation>
    <scope>NUCLEOTIDE SEQUENCE</scope>
    <source>
        <strain evidence="12">Allg_001</strain>
    </source>
</reference>
<keyword evidence="7 9" id="KW-0175">Coiled coil</keyword>
<dbReference type="InterPro" id="IPR045261">
    <property type="entry name" value="MORC_ATPase"/>
</dbReference>
<feature type="compositionally biased region" description="Basic and acidic residues" evidence="10">
    <location>
        <begin position="581"/>
        <end position="611"/>
    </location>
</feature>
<evidence type="ECO:0000313" key="12">
    <source>
        <dbReference type="EMBL" id="MBN3322946.1"/>
    </source>
</evidence>
<feature type="domain" description="CW-type" evidence="11">
    <location>
        <begin position="552"/>
        <end position="612"/>
    </location>
</feature>
<keyword evidence="3" id="KW-0217">Developmental protein</keyword>
<evidence type="ECO:0000256" key="5">
    <source>
        <dbReference type="ARBA" id="ARBA00022771"/>
    </source>
</evidence>
<feature type="compositionally biased region" description="Polar residues" evidence="10">
    <location>
        <begin position="943"/>
        <end position="962"/>
    </location>
</feature>
<evidence type="ECO:0000259" key="11">
    <source>
        <dbReference type="PROSITE" id="PS51050"/>
    </source>
</evidence>
<protein>
    <submittedName>
        <fullName evidence="12">MORC4 protein</fullName>
    </submittedName>
</protein>
<evidence type="ECO:0000256" key="2">
    <source>
        <dbReference type="ARBA" id="ARBA00006944"/>
    </source>
</evidence>
<keyword evidence="13" id="KW-1185">Reference proteome</keyword>
<feature type="region of interest" description="Disordered" evidence="10">
    <location>
        <begin position="78"/>
        <end position="98"/>
    </location>
</feature>
<comment type="subcellular location">
    <subcellularLocation>
        <location evidence="1">Nucleus</location>
    </subcellularLocation>
</comment>
<proteinExistence type="inferred from homology"/>
<dbReference type="Pfam" id="PF07496">
    <property type="entry name" value="zf-CW"/>
    <property type="match status" value="1"/>
</dbReference>
<evidence type="ECO:0000256" key="9">
    <source>
        <dbReference type="SAM" id="Coils"/>
    </source>
</evidence>
<sequence length="1072" mass="120512">MAKLSEHGIRLSCMSPSYLHSNSTSHTWPFSAVAELIALGFLINTFAEFRIQRANQRSACSTPRAVIGALESRVGASCGHASGPPRAPQPTRSARGCGAEPRSSCASFTSGAASPSLLADNACDPGVTAKQIWIDVVNVKDELCLTFTDNGSGMTPSKLHKMLSFGFTDKSSSKSHQPIGVYGNGFKSGSMRLGKDALIFTKNGGCLSVGLLSQTYLEKIRAQAVIVPINLIVTEDSVASLNAILTHSLFSTQEELLEQFDTIPSKKGTKIIVWNIRRNKDGKPELDFETDKYDIRMPDIRPEEMRTGGKKRFPGPERTDQSVPEMDYLMMQPMCLLVAFPVTCTLAPPLSLQAYCSILYLKPRTQIILRSRKVQTKLIAKSLANIENDVYKPSFIAGNQQGHAHLHKELFTQTVIVPIVPYNQQNNILLQDRETSSRDQSGLKLRPRVRNKRVKITFGFNYKNKDHYGIMMYHKNRLIKSYEKVGCQIKSTSRGSGVGVIGVIECNFLKPAHNKQDFEYTKEYRLTLAALGLKLNDYWREKKEKKAKQKACYPEEPWVQCEECLKWRKLPSWMQPETLPDKWHCALHPDPRSRDPAWDRKRSRSLEEGKNRPGLARGLSEPANHSLGKQEEMELEDEVALDYSTRSGEEDHMAACSNKRKPGPGWKESSPEKKLCSGLEGEARPPRGAAKQEREEDGGRKRGGLRESEEEETLAVEERGTSPNTVAVKQEHGKAPPGGRSVEPQSSPTGIAPPLRKKEACKAALIPEENPESMDRVTLCQRVAQLEKEADRLRRILGTPPLPRSPLREEGHPSTDQTAELCQQLSQERELLSQGLSEAAEKLVRISTERDKYKFKVMELEQERARLQEEIEKSQQEVVLLRSPPSRAGEDIYWGKKYSSYQYHELEQLRASLDHLQLEKRELENRLRQAELCLQRCRDTREQSTSTTQTASDRYFPSTTPIERQPSPRPETGTGDPALPLPKTGDPITVQTTDRLFWPKSKSYDYLYSDGQALLKNFPAQATINFYEESDSEEEDVDDDEECETEEEESESGCHPSRTSPRKPPSGISCYN</sequence>
<evidence type="ECO:0000256" key="1">
    <source>
        <dbReference type="ARBA" id="ARBA00004123"/>
    </source>
</evidence>
<evidence type="ECO:0000313" key="13">
    <source>
        <dbReference type="Proteomes" id="UP000736164"/>
    </source>
</evidence>
<dbReference type="Pfam" id="PF13589">
    <property type="entry name" value="HATPase_c_3"/>
    <property type="match status" value="1"/>
</dbReference>
<keyword evidence="4" id="KW-0479">Metal-binding</keyword>
<feature type="region of interest" description="Disordered" evidence="10">
    <location>
        <begin position="938"/>
        <end position="992"/>
    </location>
</feature>
<dbReference type="InterPro" id="IPR028127">
    <property type="entry name" value="Ripply_fam"/>
</dbReference>
<feature type="coiled-coil region" evidence="9">
    <location>
        <begin position="822"/>
        <end position="877"/>
    </location>
</feature>
<dbReference type="InterPro" id="IPR041006">
    <property type="entry name" value="Morc_S5"/>
</dbReference>
<feature type="compositionally biased region" description="Acidic residues" evidence="10">
    <location>
        <begin position="1028"/>
        <end position="1051"/>
    </location>
</feature>
<dbReference type="GO" id="GO:0005654">
    <property type="term" value="C:nucleoplasm"/>
    <property type="evidence" value="ECO:0007669"/>
    <property type="project" value="TreeGrafter"/>
</dbReference>
<dbReference type="Gene3D" id="3.30.40.100">
    <property type="match status" value="1"/>
</dbReference>
<dbReference type="PANTHER" id="PTHR23336">
    <property type="entry name" value="ZINC FINGER CW-TYPE COILED-COIL DOMAIN PROTEIN 3"/>
    <property type="match status" value="1"/>
</dbReference>
<keyword evidence="8" id="KW-0539">Nucleus</keyword>
<gene>
    <name evidence="12" type="primary">Morc4</name>
    <name evidence="12" type="ORF">GTO95_0007380</name>
</gene>
<comment type="similarity">
    <text evidence="2">Belongs to the ripply family.</text>
</comment>
<dbReference type="Gene3D" id="3.30.565.10">
    <property type="entry name" value="Histidine kinase-like ATPase, C-terminal domain"/>
    <property type="match status" value="1"/>
</dbReference>
<evidence type="ECO:0000256" key="10">
    <source>
        <dbReference type="SAM" id="MobiDB-lite"/>
    </source>
</evidence>
<dbReference type="Pfam" id="PF14998">
    <property type="entry name" value="Ripply"/>
    <property type="match status" value="1"/>
</dbReference>
<dbReference type="EMBL" id="JAAWVO010062514">
    <property type="protein sequence ID" value="MBN3322946.1"/>
    <property type="molecule type" value="Genomic_DNA"/>
</dbReference>
<evidence type="ECO:0000256" key="3">
    <source>
        <dbReference type="ARBA" id="ARBA00022473"/>
    </source>
</evidence>
<organism evidence="12 13">
    <name type="scientific">Atractosteus spatula</name>
    <name type="common">Alligator gar</name>
    <name type="synonym">Lepisosteus spatula</name>
    <dbReference type="NCBI Taxonomy" id="7917"/>
    <lineage>
        <taxon>Eukaryota</taxon>
        <taxon>Metazoa</taxon>
        <taxon>Chordata</taxon>
        <taxon>Craniata</taxon>
        <taxon>Vertebrata</taxon>
        <taxon>Euteleostomi</taxon>
        <taxon>Actinopterygii</taxon>
        <taxon>Neopterygii</taxon>
        <taxon>Holostei</taxon>
        <taxon>Semionotiformes</taxon>
        <taxon>Lepisosteidae</taxon>
        <taxon>Atractosteus</taxon>
    </lineage>
</organism>
<feature type="region of interest" description="Disordered" evidence="10">
    <location>
        <begin position="1026"/>
        <end position="1072"/>
    </location>
</feature>
<evidence type="ECO:0000256" key="8">
    <source>
        <dbReference type="ARBA" id="ARBA00023242"/>
    </source>
</evidence>
<accession>A0A8J7TH97</accession>
<feature type="compositionally biased region" description="Basic and acidic residues" evidence="10">
    <location>
        <begin position="669"/>
        <end position="707"/>
    </location>
</feature>
<dbReference type="GO" id="GO:0008270">
    <property type="term" value="F:zinc ion binding"/>
    <property type="evidence" value="ECO:0007669"/>
    <property type="project" value="UniProtKB-KW"/>
</dbReference>
<feature type="non-terminal residue" evidence="12">
    <location>
        <position position="1"/>
    </location>
</feature>
<feature type="region of interest" description="Disordered" evidence="10">
    <location>
        <begin position="791"/>
        <end position="818"/>
    </location>
</feature>
<evidence type="ECO:0000256" key="6">
    <source>
        <dbReference type="ARBA" id="ARBA00022833"/>
    </source>
</evidence>